<dbReference type="Gene3D" id="3.30.40.10">
    <property type="entry name" value="Zinc/RING finger domain, C3HC4 (zinc finger)"/>
    <property type="match status" value="1"/>
</dbReference>
<dbReference type="SUPFAM" id="SSF57850">
    <property type="entry name" value="RING/U-box"/>
    <property type="match status" value="1"/>
</dbReference>
<dbReference type="PANTHER" id="PTHR45768">
    <property type="entry name" value="E3 UBIQUITIN-PROTEIN LIGASE RNF13-LIKE"/>
    <property type="match status" value="1"/>
</dbReference>
<evidence type="ECO:0000256" key="7">
    <source>
        <dbReference type="ARBA" id="ARBA00022723"/>
    </source>
</evidence>
<keyword evidence="8 14" id="KW-0863">Zinc-finger</keyword>
<comment type="subcellular location">
    <subcellularLocation>
        <location evidence="2">Membrane</location>
        <topology evidence="2">Single-pass membrane protein</topology>
    </subcellularLocation>
</comment>
<keyword evidence="7" id="KW-0479">Metal-binding</keyword>
<protein>
    <recommendedName>
        <fullName evidence="4">RING-type E3 ubiquitin transferase</fullName>
        <ecNumber evidence="4">2.3.2.27</ecNumber>
    </recommendedName>
</protein>
<dbReference type="Pfam" id="PF13639">
    <property type="entry name" value="zf-RING_2"/>
    <property type="match status" value="1"/>
</dbReference>
<feature type="region of interest" description="Disordered" evidence="15">
    <location>
        <begin position="1"/>
        <end position="20"/>
    </location>
</feature>
<dbReference type="InterPro" id="IPR001841">
    <property type="entry name" value="Znf_RING"/>
</dbReference>
<sequence length="252" mass="26701">RERERGEGGTAAMSTPSSGDWWAPKEDNGYSKHSKITMLAAVVSLVFVIILVLLLHLYARYALRRHRARRDTIASLFLASPPKTGLEPSVIRALPTFPYKNAPPTICAAEEGGATAAIVECAVCLCAMEEGEVARLLPSCSHVFHAGCVDVWLLSHTTCPICRAEVEPAVAAPGEMAHPPEVNCSGDSAAAAAALAVTTAGAAAAEGTSTSGSSKDQEGSTSRLNSSLRRMLSRGRSQRRVQTDGMEDLERQ</sequence>
<feature type="transmembrane region" description="Helical" evidence="16">
    <location>
        <begin position="36"/>
        <end position="59"/>
    </location>
</feature>
<evidence type="ECO:0000256" key="10">
    <source>
        <dbReference type="ARBA" id="ARBA00022833"/>
    </source>
</evidence>
<feature type="domain" description="RING-type" evidence="17">
    <location>
        <begin position="121"/>
        <end position="163"/>
    </location>
</feature>
<reference evidence="18" key="1">
    <citation type="submission" date="2015-07" db="EMBL/GenBank/DDBJ databases">
        <title>Transcriptome Assembly of Anthurium amnicola.</title>
        <authorList>
            <person name="Suzuki J."/>
        </authorList>
    </citation>
    <scope>NUCLEOTIDE SEQUENCE</scope>
</reference>
<evidence type="ECO:0000313" key="18">
    <source>
        <dbReference type="EMBL" id="JAT66167.1"/>
    </source>
</evidence>
<dbReference type="InterPro" id="IPR013083">
    <property type="entry name" value="Znf_RING/FYVE/PHD"/>
</dbReference>
<evidence type="ECO:0000259" key="17">
    <source>
        <dbReference type="PROSITE" id="PS50089"/>
    </source>
</evidence>
<dbReference type="PROSITE" id="PS50089">
    <property type="entry name" value="ZF_RING_2"/>
    <property type="match status" value="1"/>
</dbReference>
<dbReference type="FunFam" id="3.30.40.10:FF:000187">
    <property type="entry name" value="E3 ubiquitin-protein ligase ATL6"/>
    <property type="match status" value="1"/>
</dbReference>
<dbReference type="GO" id="GO:0061630">
    <property type="term" value="F:ubiquitin protein ligase activity"/>
    <property type="evidence" value="ECO:0007669"/>
    <property type="project" value="UniProtKB-EC"/>
</dbReference>
<dbReference type="EC" id="2.3.2.27" evidence="4"/>
<accession>A0A1D1ZH23</accession>
<evidence type="ECO:0000256" key="6">
    <source>
        <dbReference type="ARBA" id="ARBA00022692"/>
    </source>
</evidence>
<comment type="pathway">
    <text evidence="3">Protein modification; protein ubiquitination.</text>
</comment>
<feature type="non-terminal residue" evidence="18">
    <location>
        <position position="1"/>
    </location>
</feature>
<evidence type="ECO:0000256" key="14">
    <source>
        <dbReference type="PROSITE-ProRule" id="PRU00175"/>
    </source>
</evidence>
<evidence type="ECO:0000256" key="1">
    <source>
        <dbReference type="ARBA" id="ARBA00000900"/>
    </source>
</evidence>
<gene>
    <name evidence="18" type="primary">ATL41</name>
    <name evidence="18" type="ORF">g.19933</name>
</gene>
<comment type="catalytic activity">
    <reaction evidence="1">
        <text>S-ubiquitinyl-[E2 ubiquitin-conjugating enzyme]-L-cysteine + [acceptor protein]-L-lysine = [E2 ubiquitin-conjugating enzyme]-L-cysteine + N(6)-ubiquitinyl-[acceptor protein]-L-lysine.</text>
        <dbReference type="EC" id="2.3.2.27"/>
    </reaction>
</comment>
<evidence type="ECO:0000256" key="13">
    <source>
        <dbReference type="ARBA" id="ARBA00024209"/>
    </source>
</evidence>
<dbReference type="CDD" id="cd16461">
    <property type="entry name" value="RING-H2_EL5-like"/>
    <property type="match status" value="1"/>
</dbReference>
<evidence type="ECO:0000256" key="8">
    <source>
        <dbReference type="ARBA" id="ARBA00022771"/>
    </source>
</evidence>
<keyword evidence="12 16" id="KW-0472">Membrane</keyword>
<evidence type="ECO:0000256" key="11">
    <source>
        <dbReference type="ARBA" id="ARBA00022989"/>
    </source>
</evidence>
<feature type="compositionally biased region" description="Low complexity" evidence="15">
    <location>
        <begin position="203"/>
        <end position="230"/>
    </location>
</feature>
<comment type="similarity">
    <text evidence="13">Belongs to the RING-type zinc finger family. ATL subfamily.</text>
</comment>
<dbReference type="GO" id="GO:0016020">
    <property type="term" value="C:membrane"/>
    <property type="evidence" value="ECO:0007669"/>
    <property type="project" value="UniProtKB-SubCell"/>
</dbReference>
<dbReference type="AlphaFoldDB" id="A0A1D1ZH23"/>
<evidence type="ECO:0000256" key="3">
    <source>
        <dbReference type="ARBA" id="ARBA00004906"/>
    </source>
</evidence>
<feature type="region of interest" description="Disordered" evidence="15">
    <location>
        <begin position="203"/>
        <end position="252"/>
    </location>
</feature>
<dbReference type="EMBL" id="GDJX01001769">
    <property type="protein sequence ID" value="JAT66167.1"/>
    <property type="molecule type" value="Transcribed_RNA"/>
</dbReference>
<keyword evidence="6 16" id="KW-0812">Transmembrane</keyword>
<keyword evidence="11 16" id="KW-1133">Transmembrane helix</keyword>
<evidence type="ECO:0000256" key="4">
    <source>
        <dbReference type="ARBA" id="ARBA00012483"/>
    </source>
</evidence>
<keyword evidence="10" id="KW-0862">Zinc</keyword>
<keyword evidence="9" id="KW-0833">Ubl conjugation pathway</keyword>
<evidence type="ECO:0000256" key="2">
    <source>
        <dbReference type="ARBA" id="ARBA00004167"/>
    </source>
</evidence>
<name>A0A1D1ZH23_9ARAE</name>
<evidence type="ECO:0000256" key="12">
    <source>
        <dbReference type="ARBA" id="ARBA00023136"/>
    </source>
</evidence>
<evidence type="ECO:0000256" key="15">
    <source>
        <dbReference type="SAM" id="MobiDB-lite"/>
    </source>
</evidence>
<dbReference type="GO" id="GO:0008270">
    <property type="term" value="F:zinc ion binding"/>
    <property type="evidence" value="ECO:0007669"/>
    <property type="project" value="UniProtKB-KW"/>
</dbReference>
<keyword evidence="5" id="KW-0808">Transferase</keyword>
<dbReference type="SMART" id="SM00184">
    <property type="entry name" value="RING"/>
    <property type="match status" value="1"/>
</dbReference>
<evidence type="ECO:0000256" key="9">
    <source>
        <dbReference type="ARBA" id="ARBA00022786"/>
    </source>
</evidence>
<evidence type="ECO:0000256" key="16">
    <source>
        <dbReference type="SAM" id="Phobius"/>
    </source>
</evidence>
<dbReference type="PANTHER" id="PTHR45768:SF34">
    <property type="entry name" value="RING-H2 FINGER PROTEIN ATL64"/>
    <property type="match status" value="1"/>
</dbReference>
<evidence type="ECO:0000256" key="5">
    <source>
        <dbReference type="ARBA" id="ARBA00022679"/>
    </source>
</evidence>
<organism evidence="18">
    <name type="scientific">Anthurium amnicola</name>
    <dbReference type="NCBI Taxonomy" id="1678845"/>
    <lineage>
        <taxon>Eukaryota</taxon>
        <taxon>Viridiplantae</taxon>
        <taxon>Streptophyta</taxon>
        <taxon>Embryophyta</taxon>
        <taxon>Tracheophyta</taxon>
        <taxon>Spermatophyta</taxon>
        <taxon>Magnoliopsida</taxon>
        <taxon>Liliopsida</taxon>
        <taxon>Araceae</taxon>
        <taxon>Pothoideae</taxon>
        <taxon>Potheae</taxon>
        <taxon>Anthurium</taxon>
    </lineage>
</organism>
<proteinExistence type="inferred from homology"/>